<organism evidence="2 3">
    <name type="scientific">Neobacillus notoginsengisoli</name>
    <dbReference type="NCBI Taxonomy" id="1578198"/>
    <lineage>
        <taxon>Bacteria</taxon>
        <taxon>Bacillati</taxon>
        <taxon>Bacillota</taxon>
        <taxon>Bacilli</taxon>
        <taxon>Bacillales</taxon>
        <taxon>Bacillaceae</taxon>
        <taxon>Neobacillus</taxon>
    </lineage>
</organism>
<dbReference type="InterPro" id="IPR036679">
    <property type="entry name" value="FlgN-like_sf"/>
</dbReference>
<accession>A0A417YJK3</accession>
<dbReference type="InterPro" id="IPR007809">
    <property type="entry name" value="FlgN-like"/>
</dbReference>
<evidence type="ECO:0000313" key="2">
    <source>
        <dbReference type="EMBL" id="RHW33326.1"/>
    </source>
</evidence>
<dbReference type="RefSeq" id="WP_118924000.1">
    <property type="nucleotide sequence ID" value="NZ_QWEG01000017.1"/>
</dbReference>
<dbReference type="EMBL" id="QWEG01000017">
    <property type="protein sequence ID" value="RHW33326.1"/>
    <property type="molecule type" value="Genomic_DNA"/>
</dbReference>
<keyword evidence="2" id="KW-0282">Flagellum</keyword>
<keyword evidence="2" id="KW-0966">Cell projection</keyword>
<dbReference type="SUPFAM" id="SSF140566">
    <property type="entry name" value="FlgN-like"/>
    <property type="match status" value="1"/>
</dbReference>
<keyword evidence="1" id="KW-1005">Bacterial flagellum biogenesis</keyword>
<dbReference type="AlphaFoldDB" id="A0A417YJK3"/>
<evidence type="ECO:0000256" key="1">
    <source>
        <dbReference type="ARBA" id="ARBA00022795"/>
    </source>
</evidence>
<sequence length="155" mass="17683">MNRLLEVLQLLADLHKQLLEIAKKKQEILISGDINLLLPLISEESKLLKKIKQAEEERTRAIGEDVNQSFTRLIEQQPEGDLKEKMKSILGILQQRFEEIGRVNHLNQQLLEQSLTYTQYMINQILPASEGSGLYSAGANPKEMNESVRLFDAKA</sequence>
<keyword evidence="2" id="KW-0969">Cilium</keyword>
<gene>
    <name evidence="2" type="ORF">D1B31_20645</name>
</gene>
<dbReference type="Pfam" id="PF05130">
    <property type="entry name" value="FlgN"/>
    <property type="match status" value="1"/>
</dbReference>
<protein>
    <submittedName>
        <fullName evidence="2">Flagellar protein FlgN</fullName>
    </submittedName>
</protein>
<keyword evidence="3" id="KW-1185">Reference proteome</keyword>
<evidence type="ECO:0000313" key="3">
    <source>
        <dbReference type="Proteomes" id="UP000284416"/>
    </source>
</evidence>
<reference evidence="2 3" key="1">
    <citation type="journal article" date="2017" name="Int. J. Syst. Evol. Microbiol.">
        <title>Bacillus notoginsengisoli sp. nov., a novel bacterium isolated from the rhizosphere of Panax notoginseng.</title>
        <authorList>
            <person name="Zhang M.Y."/>
            <person name="Cheng J."/>
            <person name="Cai Y."/>
            <person name="Zhang T.Y."/>
            <person name="Wu Y.Y."/>
            <person name="Manikprabhu D."/>
            <person name="Li W.J."/>
            <person name="Zhang Y.X."/>
        </authorList>
    </citation>
    <scope>NUCLEOTIDE SEQUENCE [LARGE SCALE GENOMIC DNA]</scope>
    <source>
        <strain evidence="2 3">JCM 30743</strain>
    </source>
</reference>
<name>A0A417YJK3_9BACI</name>
<dbReference type="OrthoDB" id="2851335at2"/>
<dbReference type="Gene3D" id="1.20.58.300">
    <property type="entry name" value="FlgN-like"/>
    <property type="match status" value="1"/>
</dbReference>
<dbReference type="GO" id="GO:0044780">
    <property type="term" value="P:bacterial-type flagellum assembly"/>
    <property type="evidence" value="ECO:0007669"/>
    <property type="project" value="InterPro"/>
</dbReference>
<comment type="caution">
    <text evidence="2">The sequence shown here is derived from an EMBL/GenBank/DDBJ whole genome shotgun (WGS) entry which is preliminary data.</text>
</comment>
<proteinExistence type="predicted"/>
<dbReference type="Proteomes" id="UP000284416">
    <property type="component" value="Unassembled WGS sequence"/>
</dbReference>